<dbReference type="Proteomes" id="UP001165289">
    <property type="component" value="Unassembled WGS sequence"/>
</dbReference>
<reference evidence="1 2" key="1">
    <citation type="journal article" date="2023" name="BMC Biol.">
        <title>The compact genome of the sponge Oopsacas minuta (Hexactinellida) is lacking key metazoan core genes.</title>
        <authorList>
            <person name="Santini S."/>
            <person name="Schenkelaars Q."/>
            <person name="Jourda C."/>
            <person name="Duchesne M."/>
            <person name="Belahbib H."/>
            <person name="Rocher C."/>
            <person name="Selva M."/>
            <person name="Riesgo A."/>
            <person name="Vervoort M."/>
            <person name="Leys S.P."/>
            <person name="Kodjabachian L."/>
            <person name="Le Bivic A."/>
            <person name="Borchiellini C."/>
            <person name="Claverie J.M."/>
            <person name="Renard E."/>
        </authorList>
    </citation>
    <scope>NUCLEOTIDE SEQUENCE [LARGE SCALE GENOMIC DNA]</scope>
    <source>
        <strain evidence="1">SPO-2</strain>
    </source>
</reference>
<proteinExistence type="predicted"/>
<keyword evidence="2" id="KW-1185">Reference proteome</keyword>
<dbReference type="AlphaFoldDB" id="A0AAV7K2H0"/>
<protein>
    <submittedName>
        <fullName evidence="1">Uncharacterized protein</fullName>
    </submittedName>
</protein>
<organism evidence="1 2">
    <name type="scientific">Oopsacas minuta</name>
    <dbReference type="NCBI Taxonomy" id="111878"/>
    <lineage>
        <taxon>Eukaryota</taxon>
        <taxon>Metazoa</taxon>
        <taxon>Porifera</taxon>
        <taxon>Hexactinellida</taxon>
        <taxon>Hexasterophora</taxon>
        <taxon>Lyssacinosida</taxon>
        <taxon>Leucopsacidae</taxon>
        <taxon>Oopsacas</taxon>
    </lineage>
</organism>
<dbReference type="EMBL" id="JAKMXF010000222">
    <property type="protein sequence ID" value="KAI6654461.1"/>
    <property type="molecule type" value="Genomic_DNA"/>
</dbReference>
<gene>
    <name evidence="1" type="ORF">LOD99_857</name>
</gene>
<evidence type="ECO:0000313" key="2">
    <source>
        <dbReference type="Proteomes" id="UP001165289"/>
    </source>
</evidence>
<evidence type="ECO:0000313" key="1">
    <source>
        <dbReference type="EMBL" id="KAI6654461.1"/>
    </source>
</evidence>
<name>A0AAV7K2H0_9METZ</name>
<sequence length="229" mass="26371">MKILKISYNLSRTLQKQSISVAEGQTIAKLTVGTLKRMRTEESSILVFLHVERIRELNDTDLLMLPRKSRASQQYEVRSGKSPTTQMWKIITVTSTMKHWGLLSFVSLTALIKQVMSCTGILKVFLTTLIDLFYLLSYRTLAHVSKRRQKMENVSLDERVTFLRRLSLGHKPFFSEVCVLAHLILVMPATNAVSEHSLSAMRRLKTYLHGKMSQSRLNYVVLLDIKREE</sequence>
<accession>A0AAV7K2H0</accession>
<comment type="caution">
    <text evidence="1">The sequence shown here is derived from an EMBL/GenBank/DDBJ whole genome shotgun (WGS) entry which is preliminary data.</text>
</comment>